<dbReference type="GO" id="GO:0005886">
    <property type="term" value="C:plasma membrane"/>
    <property type="evidence" value="ECO:0007669"/>
    <property type="project" value="UniProtKB-SubCell"/>
</dbReference>
<feature type="domain" description="Ig-like" evidence="9">
    <location>
        <begin position="184"/>
        <end position="277"/>
    </location>
</feature>
<evidence type="ECO:0000256" key="6">
    <source>
        <dbReference type="ARBA" id="ARBA00023157"/>
    </source>
</evidence>
<dbReference type="Proteomes" id="UP000440578">
    <property type="component" value="Unassembled WGS sequence"/>
</dbReference>
<keyword evidence="4" id="KW-0677">Repeat</keyword>
<evidence type="ECO:0000256" key="3">
    <source>
        <dbReference type="ARBA" id="ARBA00022729"/>
    </source>
</evidence>
<dbReference type="Pfam" id="PF13927">
    <property type="entry name" value="Ig_3"/>
    <property type="match status" value="1"/>
</dbReference>
<reference evidence="10 11" key="1">
    <citation type="submission" date="2019-07" db="EMBL/GenBank/DDBJ databases">
        <title>Draft genome assembly of a fouling barnacle, Amphibalanus amphitrite (Darwin, 1854): The first reference genome for Thecostraca.</title>
        <authorList>
            <person name="Kim W."/>
        </authorList>
    </citation>
    <scope>NUCLEOTIDE SEQUENCE [LARGE SCALE GENOMIC DNA]</scope>
    <source>
        <strain evidence="10">SNU_AA5</strain>
        <tissue evidence="10">Soma without cirri and trophi</tissue>
    </source>
</reference>
<dbReference type="SMART" id="SM00409">
    <property type="entry name" value="IG"/>
    <property type="match status" value="3"/>
</dbReference>
<keyword evidence="8" id="KW-0393">Immunoglobulin domain</keyword>
<evidence type="ECO:0000256" key="2">
    <source>
        <dbReference type="ARBA" id="ARBA00022475"/>
    </source>
</evidence>
<evidence type="ECO:0000259" key="9">
    <source>
        <dbReference type="PROSITE" id="PS50835"/>
    </source>
</evidence>
<dbReference type="SMART" id="SM00408">
    <property type="entry name" value="IGc2"/>
    <property type="match status" value="1"/>
</dbReference>
<keyword evidence="6" id="KW-1015">Disulfide bond</keyword>
<protein>
    <submittedName>
        <fullName evidence="10">Lachesin</fullName>
    </submittedName>
</protein>
<dbReference type="EMBL" id="VIIS01000267">
    <property type="protein sequence ID" value="KAF0311082.1"/>
    <property type="molecule type" value="Genomic_DNA"/>
</dbReference>
<dbReference type="PROSITE" id="PS50835">
    <property type="entry name" value="IG_LIKE"/>
    <property type="match status" value="2"/>
</dbReference>
<dbReference type="OrthoDB" id="10012075at2759"/>
<keyword evidence="5" id="KW-0472">Membrane</keyword>
<evidence type="ECO:0000256" key="8">
    <source>
        <dbReference type="ARBA" id="ARBA00023319"/>
    </source>
</evidence>
<dbReference type="GO" id="GO:0043005">
    <property type="term" value="C:neuron projection"/>
    <property type="evidence" value="ECO:0007669"/>
    <property type="project" value="TreeGrafter"/>
</dbReference>
<evidence type="ECO:0000256" key="5">
    <source>
        <dbReference type="ARBA" id="ARBA00023136"/>
    </source>
</evidence>
<dbReference type="InterPro" id="IPR013098">
    <property type="entry name" value="Ig_I-set"/>
</dbReference>
<dbReference type="Gene3D" id="2.60.40.10">
    <property type="entry name" value="Immunoglobulins"/>
    <property type="match status" value="3"/>
</dbReference>
<dbReference type="AlphaFoldDB" id="A0A6A4X9P5"/>
<dbReference type="InterPro" id="IPR036179">
    <property type="entry name" value="Ig-like_dom_sf"/>
</dbReference>
<keyword evidence="3" id="KW-0732">Signal</keyword>
<organism evidence="10 11">
    <name type="scientific">Amphibalanus amphitrite</name>
    <name type="common">Striped barnacle</name>
    <name type="synonym">Balanus amphitrite</name>
    <dbReference type="NCBI Taxonomy" id="1232801"/>
    <lineage>
        <taxon>Eukaryota</taxon>
        <taxon>Metazoa</taxon>
        <taxon>Ecdysozoa</taxon>
        <taxon>Arthropoda</taxon>
        <taxon>Crustacea</taxon>
        <taxon>Multicrustacea</taxon>
        <taxon>Cirripedia</taxon>
        <taxon>Thoracica</taxon>
        <taxon>Thoracicalcarea</taxon>
        <taxon>Balanomorpha</taxon>
        <taxon>Balanoidea</taxon>
        <taxon>Balanidae</taxon>
        <taxon>Amphibalaninae</taxon>
        <taxon>Amphibalanus</taxon>
    </lineage>
</organism>
<dbReference type="InterPro" id="IPR051170">
    <property type="entry name" value="Neural/epithelial_adhesion"/>
</dbReference>
<dbReference type="InterPro" id="IPR013783">
    <property type="entry name" value="Ig-like_fold"/>
</dbReference>
<keyword evidence="11" id="KW-1185">Reference proteome</keyword>
<dbReference type="Pfam" id="PF07679">
    <property type="entry name" value="I-set"/>
    <property type="match status" value="1"/>
</dbReference>
<comment type="subcellular location">
    <subcellularLocation>
        <location evidence="1">Cell membrane</location>
    </subcellularLocation>
</comment>
<dbReference type="InterPro" id="IPR007110">
    <property type="entry name" value="Ig-like_dom"/>
</dbReference>
<dbReference type="FunFam" id="2.60.40.10:FF:000328">
    <property type="entry name" value="CLUMA_CG000981, isoform A"/>
    <property type="match status" value="1"/>
</dbReference>
<evidence type="ECO:0000313" key="11">
    <source>
        <dbReference type="Proteomes" id="UP000440578"/>
    </source>
</evidence>
<dbReference type="PANTHER" id="PTHR12231:SF253">
    <property type="entry name" value="DPR-INTERACTING PROTEIN ETA, ISOFORM B-RELATED"/>
    <property type="match status" value="1"/>
</dbReference>
<evidence type="ECO:0000256" key="7">
    <source>
        <dbReference type="ARBA" id="ARBA00023180"/>
    </source>
</evidence>
<keyword evidence="7" id="KW-0325">Glycoprotein</keyword>
<accession>A0A6A4X9P5</accession>
<dbReference type="InterPro" id="IPR003598">
    <property type="entry name" value="Ig_sub2"/>
</dbReference>
<name>A0A6A4X9P5_AMPAM</name>
<feature type="domain" description="Ig-like" evidence="9">
    <location>
        <begin position="86"/>
        <end position="179"/>
    </location>
</feature>
<sequence>MRPRHHFHSISRRQVAWVRVDTQTILTIHTTVITRNPRVTLEHNGHTNWHLHISDVNEQDRGAYMCQINTDPMISQAGFLQVVVPPKIHDLGSSTDMIVREMQDISLRCRASGFPPPRVQWRREDGAAIQRGNGRDSAAMLVEGEQLNITRVSRLHMGAYLCIARNGILPAVSKRVDVKVHFGPVMLVSSQLESAYVGQRSKRLQCETEAYPRSINYWTNGAGEMIVASEKYQLKTVEKSLYQLSMILIIHHIQRDDFQNYRCVAKNSLGEVDGVISLDEEPAPTTYSTVKLNQNIYTSPAGLGKPGEASAGDRYSVERTSSRATVTQDAQWLLVAIVAAAVEAYWGLR</sequence>
<dbReference type="InterPro" id="IPR003599">
    <property type="entry name" value="Ig_sub"/>
</dbReference>
<evidence type="ECO:0000313" key="10">
    <source>
        <dbReference type="EMBL" id="KAF0311082.1"/>
    </source>
</evidence>
<evidence type="ECO:0000256" key="1">
    <source>
        <dbReference type="ARBA" id="ARBA00004236"/>
    </source>
</evidence>
<dbReference type="SUPFAM" id="SSF48726">
    <property type="entry name" value="Immunoglobulin"/>
    <property type="match status" value="3"/>
</dbReference>
<keyword evidence="2" id="KW-1003">Cell membrane</keyword>
<evidence type="ECO:0000256" key="4">
    <source>
        <dbReference type="ARBA" id="ARBA00022737"/>
    </source>
</evidence>
<dbReference type="PANTHER" id="PTHR12231">
    <property type="entry name" value="CTX-RELATED TYPE I TRANSMEMBRANE PROTEIN"/>
    <property type="match status" value="1"/>
</dbReference>
<gene>
    <name evidence="10" type="primary">LAC_8</name>
    <name evidence="10" type="ORF">FJT64_018082</name>
</gene>
<proteinExistence type="predicted"/>
<comment type="caution">
    <text evidence="10">The sequence shown here is derived from an EMBL/GenBank/DDBJ whole genome shotgun (WGS) entry which is preliminary data.</text>
</comment>